<dbReference type="GO" id="GO:0000976">
    <property type="term" value="F:transcription cis-regulatory region binding"/>
    <property type="evidence" value="ECO:0007669"/>
    <property type="project" value="TreeGrafter"/>
</dbReference>
<dbReference type="InterPro" id="IPR010982">
    <property type="entry name" value="Lambda_DNA-bd_dom_sf"/>
</dbReference>
<dbReference type="PROSITE" id="PS50932">
    <property type="entry name" value="HTH_LACI_2"/>
    <property type="match status" value="1"/>
</dbReference>
<dbReference type="InterPro" id="IPR028082">
    <property type="entry name" value="Peripla_BP_I"/>
</dbReference>
<evidence type="ECO:0000256" key="1">
    <source>
        <dbReference type="ARBA" id="ARBA00023015"/>
    </source>
</evidence>
<dbReference type="Pfam" id="PF00356">
    <property type="entry name" value="LacI"/>
    <property type="match status" value="1"/>
</dbReference>
<keyword evidence="3" id="KW-0804">Transcription</keyword>
<proteinExistence type="predicted"/>
<dbReference type="GO" id="GO:0003700">
    <property type="term" value="F:DNA-binding transcription factor activity"/>
    <property type="evidence" value="ECO:0007669"/>
    <property type="project" value="TreeGrafter"/>
</dbReference>
<dbReference type="InterPro" id="IPR046335">
    <property type="entry name" value="LacI/GalR-like_sensor"/>
</dbReference>
<evidence type="ECO:0000259" key="4">
    <source>
        <dbReference type="PROSITE" id="PS50932"/>
    </source>
</evidence>
<feature type="domain" description="HTH lacI-type" evidence="4">
    <location>
        <begin position="7"/>
        <end position="61"/>
    </location>
</feature>
<gene>
    <name evidence="5" type="ORF">Dsi01nite_031760</name>
</gene>
<dbReference type="Proteomes" id="UP000660611">
    <property type="component" value="Unassembled WGS sequence"/>
</dbReference>
<reference evidence="5" key="1">
    <citation type="submission" date="2021-01" db="EMBL/GenBank/DDBJ databases">
        <title>Whole genome shotgun sequence of Dactylosporangium siamense NBRC 106093.</title>
        <authorList>
            <person name="Komaki H."/>
            <person name="Tamura T."/>
        </authorList>
    </citation>
    <scope>NUCLEOTIDE SEQUENCE</scope>
    <source>
        <strain evidence="5">NBRC 106093</strain>
    </source>
</reference>
<dbReference type="Pfam" id="PF13377">
    <property type="entry name" value="Peripla_BP_3"/>
    <property type="match status" value="1"/>
</dbReference>
<keyword evidence="6" id="KW-1185">Reference proteome</keyword>
<dbReference type="CDD" id="cd01392">
    <property type="entry name" value="HTH_LacI"/>
    <property type="match status" value="1"/>
</dbReference>
<dbReference type="PANTHER" id="PTHR30146:SF109">
    <property type="entry name" value="HTH-TYPE TRANSCRIPTIONAL REGULATOR GALS"/>
    <property type="match status" value="1"/>
</dbReference>
<dbReference type="Gene3D" id="3.40.50.2300">
    <property type="match status" value="2"/>
</dbReference>
<dbReference type="InterPro" id="IPR000843">
    <property type="entry name" value="HTH_LacI"/>
</dbReference>
<dbReference type="SUPFAM" id="SSF53822">
    <property type="entry name" value="Periplasmic binding protein-like I"/>
    <property type="match status" value="1"/>
</dbReference>
<dbReference type="CDD" id="cd06267">
    <property type="entry name" value="PBP1_LacI_sugar_binding-like"/>
    <property type="match status" value="1"/>
</dbReference>
<keyword evidence="1" id="KW-0805">Transcription regulation</keyword>
<dbReference type="EMBL" id="BONQ01000050">
    <property type="protein sequence ID" value="GIG45135.1"/>
    <property type="molecule type" value="Genomic_DNA"/>
</dbReference>
<protein>
    <submittedName>
        <fullName evidence="5">LacI family transcriptional regulator</fullName>
    </submittedName>
</protein>
<dbReference type="AlphaFoldDB" id="A0A919PHU9"/>
<evidence type="ECO:0000256" key="3">
    <source>
        <dbReference type="ARBA" id="ARBA00023163"/>
    </source>
</evidence>
<name>A0A919PHU9_9ACTN</name>
<dbReference type="RefSeq" id="WP_239135923.1">
    <property type="nucleotide sequence ID" value="NZ_BAAAVW010000009.1"/>
</dbReference>
<keyword evidence="2" id="KW-0238">DNA-binding</keyword>
<accession>A0A919PHU9</accession>
<dbReference type="Gene3D" id="1.10.260.40">
    <property type="entry name" value="lambda repressor-like DNA-binding domains"/>
    <property type="match status" value="1"/>
</dbReference>
<dbReference type="SMART" id="SM00354">
    <property type="entry name" value="HTH_LACI"/>
    <property type="match status" value="1"/>
</dbReference>
<sequence>MTRRKRPTMIDVAEHAGVALRTVSRVVNNDPTVGTGFANRVQAAITALGYTPDERARHLRGGRSGLIGAAVRNLSAGHPVLGALDATACSHGLTVLATATADEEDREREVVLSMCGRHLDGIVLEPVGDNHQYLSREIDAGTPIVAFDRPAGGITVDTVISDNAAGIGAAFRHLRGHGHHRVAYIGDEERIFTGHERAAAFRACMAASGEPVAGLVHPGVVEPARIAAALDAALRGPDPATALITGNASTTLEVLRHLGSAAADLAIVGFDDFAVADLLRPAITVVAQDSDTIGRTAIDLLRHRMADHTRPVQTVTVGVELIVRGSGERPPTPEA</sequence>
<dbReference type="PANTHER" id="PTHR30146">
    <property type="entry name" value="LACI-RELATED TRANSCRIPTIONAL REPRESSOR"/>
    <property type="match status" value="1"/>
</dbReference>
<dbReference type="SUPFAM" id="SSF47413">
    <property type="entry name" value="lambda repressor-like DNA-binding domains"/>
    <property type="match status" value="1"/>
</dbReference>
<evidence type="ECO:0000313" key="6">
    <source>
        <dbReference type="Proteomes" id="UP000660611"/>
    </source>
</evidence>
<organism evidence="5 6">
    <name type="scientific">Dactylosporangium siamense</name>
    <dbReference type="NCBI Taxonomy" id="685454"/>
    <lineage>
        <taxon>Bacteria</taxon>
        <taxon>Bacillati</taxon>
        <taxon>Actinomycetota</taxon>
        <taxon>Actinomycetes</taxon>
        <taxon>Micromonosporales</taxon>
        <taxon>Micromonosporaceae</taxon>
        <taxon>Dactylosporangium</taxon>
    </lineage>
</organism>
<evidence type="ECO:0000313" key="5">
    <source>
        <dbReference type="EMBL" id="GIG45135.1"/>
    </source>
</evidence>
<evidence type="ECO:0000256" key="2">
    <source>
        <dbReference type="ARBA" id="ARBA00023125"/>
    </source>
</evidence>
<comment type="caution">
    <text evidence="5">The sequence shown here is derived from an EMBL/GenBank/DDBJ whole genome shotgun (WGS) entry which is preliminary data.</text>
</comment>